<dbReference type="Gene3D" id="3.30.280.10">
    <property type="entry name" value="Urease, gamma-like subunit"/>
    <property type="match status" value="1"/>
</dbReference>
<dbReference type="SUPFAM" id="SSF51278">
    <property type="entry name" value="Urease, beta-subunit"/>
    <property type="match status" value="1"/>
</dbReference>
<dbReference type="NCBIfam" id="NF009671">
    <property type="entry name" value="PRK13192.1"/>
    <property type="match status" value="1"/>
</dbReference>
<dbReference type="EC" id="3.5.1.5" evidence="2"/>
<dbReference type="InterPro" id="IPR012010">
    <property type="entry name" value="Urease_gamma"/>
</dbReference>
<keyword evidence="4 6" id="KW-0378">Hydrolase</keyword>
<dbReference type="InterPro" id="IPR050069">
    <property type="entry name" value="Urease_subunit"/>
</dbReference>
<reference evidence="7" key="1">
    <citation type="journal article" date="2019" name="Int. J. Syst. Evol. Microbiol.">
        <title>The Global Catalogue of Microorganisms (GCM) 10K type strain sequencing project: providing services to taxonomists for standard genome sequencing and annotation.</title>
        <authorList>
            <consortium name="The Broad Institute Genomics Platform"/>
            <consortium name="The Broad Institute Genome Sequencing Center for Infectious Disease"/>
            <person name="Wu L."/>
            <person name="Ma J."/>
        </authorList>
    </citation>
    <scope>NUCLEOTIDE SEQUENCE [LARGE SCALE GENOMIC DNA]</scope>
    <source>
        <strain evidence="7">KCTC 42964</strain>
    </source>
</reference>
<dbReference type="InterPro" id="IPR008223">
    <property type="entry name" value="Urease_gamma-beta_su"/>
</dbReference>
<dbReference type="PANTHER" id="PTHR33569:SF1">
    <property type="entry name" value="UREASE"/>
    <property type="match status" value="1"/>
</dbReference>
<dbReference type="SUPFAM" id="SSF54111">
    <property type="entry name" value="Urease, gamma-subunit"/>
    <property type="match status" value="1"/>
</dbReference>
<organism evidence="6 7">
    <name type="scientific">Marinibaculum pumilum</name>
    <dbReference type="NCBI Taxonomy" id="1766165"/>
    <lineage>
        <taxon>Bacteria</taxon>
        <taxon>Pseudomonadati</taxon>
        <taxon>Pseudomonadota</taxon>
        <taxon>Alphaproteobacteria</taxon>
        <taxon>Rhodospirillales</taxon>
        <taxon>Rhodospirillaceae</taxon>
        <taxon>Marinibaculum</taxon>
    </lineage>
</organism>
<dbReference type="HAMAP" id="MF_00739">
    <property type="entry name" value="Urease_gamma"/>
    <property type="match status" value="1"/>
</dbReference>
<dbReference type="Pfam" id="PF00547">
    <property type="entry name" value="Urease_gamma"/>
    <property type="match status" value="1"/>
</dbReference>
<dbReference type="Pfam" id="PF00699">
    <property type="entry name" value="Urease_beta"/>
    <property type="match status" value="1"/>
</dbReference>
<comment type="catalytic activity">
    <reaction evidence="5">
        <text>urea + 2 H2O + H(+) = hydrogencarbonate + 2 NH4(+)</text>
        <dbReference type="Rhea" id="RHEA:20557"/>
        <dbReference type="ChEBI" id="CHEBI:15377"/>
        <dbReference type="ChEBI" id="CHEBI:15378"/>
        <dbReference type="ChEBI" id="CHEBI:16199"/>
        <dbReference type="ChEBI" id="CHEBI:17544"/>
        <dbReference type="ChEBI" id="CHEBI:28938"/>
        <dbReference type="EC" id="3.5.1.5"/>
    </reaction>
</comment>
<dbReference type="PIRSF" id="PIRSF001225">
    <property type="entry name" value="Urease_gammabeta"/>
    <property type="match status" value="1"/>
</dbReference>
<dbReference type="HAMAP" id="MF_01955">
    <property type="entry name" value="Urease_beta_gamma"/>
    <property type="match status" value="1"/>
</dbReference>
<dbReference type="PANTHER" id="PTHR33569">
    <property type="entry name" value="UREASE"/>
    <property type="match status" value="1"/>
</dbReference>
<evidence type="ECO:0000256" key="2">
    <source>
        <dbReference type="ARBA" id="ARBA00012934"/>
    </source>
</evidence>
<dbReference type="NCBIfam" id="TIGR00193">
    <property type="entry name" value="urease_gam"/>
    <property type="match status" value="1"/>
</dbReference>
<sequence length="237" mass="25012">MLLTPTEMERLTIFTAAELARKRRAKGLKLNHPEATALIADEILEGAREGRTVADLMAFGSTILDAADVMPGVADLLPVLQVECSFPDGTKLVTVHDPIRGDAPAAEEGARVPGEVIPGEVIFGDGEIELNAGRPRSTLTVTNTGDRPVQVGSHYHFFETNKALDFDREAAFGKRLDIPSGTAVRFEPGQSKEVTLVPFGGRGQLTGLNDLTGGAVSDPVVKDAALAAARAKGFKGA</sequence>
<comment type="pathway">
    <text evidence="1">Nitrogen metabolism; urea degradation; CO(2) and NH(3) from urea (urease route): step 1/1.</text>
</comment>
<dbReference type="Proteomes" id="UP001595528">
    <property type="component" value="Unassembled WGS sequence"/>
</dbReference>
<dbReference type="NCBIfam" id="NF009712">
    <property type="entry name" value="PRK13241.1"/>
    <property type="match status" value="1"/>
</dbReference>
<dbReference type="Gene3D" id="2.10.150.10">
    <property type="entry name" value="Urease, beta subunit"/>
    <property type="match status" value="1"/>
</dbReference>
<dbReference type="InterPro" id="IPR036461">
    <property type="entry name" value="Urease_betasu_sf"/>
</dbReference>
<dbReference type="NCBIfam" id="TIGR00192">
    <property type="entry name" value="urease_beta"/>
    <property type="match status" value="1"/>
</dbReference>
<dbReference type="HAMAP" id="MF_01954">
    <property type="entry name" value="Urease_beta"/>
    <property type="match status" value="1"/>
</dbReference>
<proteinExistence type="inferred from homology"/>
<dbReference type="RefSeq" id="WP_379901587.1">
    <property type="nucleotide sequence ID" value="NZ_JBHRTR010000028.1"/>
</dbReference>
<evidence type="ECO:0000313" key="6">
    <source>
        <dbReference type="EMBL" id="MFC3228458.1"/>
    </source>
</evidence>
<evidence type="ECO:0000256" key="4">
    <source>
        <dbReference type="ARBA" id="ARBA00022801"/>
    </source>
</evidence>
<evidence type="ECO:0000313" key="7">
    <source>
        <dbReference type="Proteomes" id="UP001595528"/>
    </source>
</evidence>
<dbReference type="GO" id="GO:0009039">
    <property type="term" value="F:urease activity"/>
    <property type="evidence" value="ECO:0007669"/>
    <property type="project" value="UniProtKB-EC"/>
</dbReference>
<gene>
    <name evidence="6" type="ORF">ACFOGJ_14535</name>
</gene>
<name>A0ABV7L1B9_9PROT</name>
<protein>
    <recommendedName>
        <fullName evidence="2">urease</fullName>
        <ecNumber evidence="2">3.5.1.5</ecNumber>
    </recommendedName>
</protein>
<dbReference type="EMBL" id="JBHRTR010000028">
    <property type="protein sequence ID" value="MFC3228458.1"/>
    <property type="molecule type" value="Genomic_DNA"/>
</dbReference>
<evidence type="ECO:0000256" key="1">
    <source>
        <dbReference type="ARBA" id="ARBA00004897"/>
    </source>
</evidence>
<dbReference type="CDD" id="cd00407">
    <property type="entry name" value="Urease_beta"/>
    <property type="match status" value="1"/>
</dbReference>
<dbReference type="InterPro" id="IPR036463">
    <property type="entry name" value="Urease_gamma_sf"/>
</dbReference>
<evidence type="ECO:0000256" key="3">
    <source>
        <dbReference type="ARBA" id="ARBA00022490"/>
    </source>
</evidence>
<comment type="caution">
    <text evidence="6">The sequence shown here is derived from an EMBL/GenBank/DDBJ whole genome shotgun (WGS) entry which is preliminary data.</text>
</comment>
<dbReference type="CDD" id="cd00390">
    <property type="entry name" value="Urease_gamma"/>
    <property type="match status" value="1"/>
</dbReference>
<dbReference type="InterPro" id="IPR002026">
    <property type="entry name" value="Urease_gamma/gamma-beta_su"/>
</dbReference>
<evidence type="ECO:0000256" key="5">
    <source>
        <dbReference type="ARBA" id="ARBA00047778"/>
    </source>
</evidence>
<keyword evidence="7" id="KW-1185">Reference proteome</keyword>
<dbReference type="NCBIfam" id="NF009682">
    <property type="entry name" value="PRK13203.1"/>
    <property type="match status" value="1"/>
</dbReference>
<dbReference type="InterPro" id="IPR002019">
    <property type="entry name" value="Urease_beta-like"/>
</dbReference>
<keyword evidence="3" id="KW-0963">Cytoplasm</keyword>
<accession>A0ABV7L1B9</accession>